<dbReference type="EMBL" id="BMFV01000017">
    <property type="protein sequence ID" value="GGH83246.1"/>
    <property type="molecule type" value="Genomic_DNA"/>
</dbReference>
<evidence type="ECO:0000313" key="2">
    <source>
        <dbReference type="Proteomes" id="UP000656813"/>
    </source>
</evidence>
<evidence type="ECO:0000313" key="1">
    <source>
        <dbReference type="EMBL" id="GGH83246.1"/>
    </source>
</evidence>
<name>A0A8J2ZWA4_9BACL</name>
<proteinExistence type="predicted"/>
<dbReference type="Proteomes" id="UP000656813">
    <property type="component" value="Unassembled WGS sequence"/>
</dbReference>
<comment type="caution">
    <text evidence="1">The sequence shown here is derived from an EMBL/GenBank/DDBJ whole genome shotgun (WGS) entry which is preliminary data.</text>
</comment>
<dbReference type="AlphaFoldDB" id="A0A8J2ZWA4"/>
<sequence length="83" mass="9553">MKDTMLSLQVECTYFFEENPYAMETVQSLANRLGRAIETLEPIVNQLVSLSILSKMGSGDETIYRYNQPTMMNEKLDAPWENL</sequence>
<reference evidence="1" key="2">
    <citation type="submission" date="2020-09" db="EMBL/GenBank/DDBJ databases">
        <authorList>
            <person name="Sun Q."/>
            <person name="Zhou Y."/>
        </authorList>
    </citation>
    <scope>NUCLEOTIDE SEQUENCE</scope>
    <source>
        <strain evidence="1">CGMCC 1.12777</strain>
    </source>
</reference>
<keyword evidence="2" id="KW-1185">Reference proteome</keyword>
<accession>A0A8J2ZWA4</accession>
<organism evidence="1 2">
    <name type="scientific">Pullulanibacillus pueri</name>
    <dbReference type="NCBI Taxonomy" id="1437324"/>
    <lineage>
        <taxon>Bacteria</taxon>
        <taxon>Bacillati</taxon>
        <taxon>Bacillota</taxon>
        <taxon>Bacilli</taxon>
        <taxon>Bacillales</taxon>
        <taxon>Sporolactobacillaceae</taxon>
        <taxon>Pullulanibacillus</taxon>
    </lineage>
</organism>
<gene>
    <name evidence="1" type="ORF">GCM10007096_23830</name>
</gene>
<dbReference type="RefSeq" id="WP_229745564.1">
    <property type="nucleotide sequence ID" value="NZ_BMFV01000017.1"/>
</dbReference>
<reference evidence="1" key="1">
    <citation type="journal article" date="2014" name="Int. J. Syst. Evol. Microbiol.">
        <title>Complete genome sequence of Corynebacterium casei LMG S-19264T (=DSM 44701T), isolated from a smear-ripened cheese.</title>
        <authorList>
            <consortium name="US DOE Joint Genome Institute (JGI-PGF)"/>
            <person name="Walter F."/>
            <person name="Albersmeier A."/>
            <person name="Kalinowski J."/>
            <person name="Ruckert C."/>
        </authorList>
    </citation>
    <scope>NUCLEOTIDE SEQUENCE</scope>
    <source>
        <strain evidence="1">CGMCC 1.12777</strain>
    </source>
</reference>
<protein>
    <submittedName>
        <fullName evidence="1">Uncharacterized protein</fullName>
    </submittedName>
</protein>